<dbReference type="RefSeq" id="WP_203726680.1">
    <property type="nucleotide sequence ID" value="NZ_BAAATX010000063.1"/>
</dbReference>
<protein>
    <recommendedName>
        <fullName evidence="4">PH domain-containing protein</fullName>
    </recommendedName>
</protein>
<proteinExistence type="predicted"/>
<dbReference type="EMBL" id="BOML01000020">
    <property type="protein sequence ID" value="GIE01058.1"/>
    <property type="molecule type" value="Genomic_DNA"/>
</dbReference>
<feature type="transmembrane region" description="Helical" evidence="1">
    <location>
        <begin position="204"/>
        <end position="226"/>
    </location>
</feature>
<keyword evidence="1" id="KW-0472">Membrane</keyword>
<gene>
    <name evidence="2" type="ORF">Adu01nite_24080</name>
</gene>
<reference evidence="2 3" key="1">
    <citation type="submission" date="2021-01" db="EMBL/GenBank/DDBJ databases">
        <title>Whole genome shotgun sequence of Actinoplanes durhamensis NBRC 14914.</title>
        <authorList>
            <person name="Komaki H."/>
            <person name="Tamura T."/>
        </authorList>
    </citation>
    <scope>NUCLEOTIDE SEQUENCE [LARGE SCALE GENOMIC DNA]</scope>
    <source>
        <strain evidence="2 3">NBRC 14914</strain>
    </source>
</reference>
<dbReference type="Proteomes" id="UP000637628">
    <property type="component" value="Unassembled WGS sequence"/>
</dbReference>
<feature type="transmembrane region" description="Helical" evidence="1">
    <location>
        <begin position="384"/>
        <end position="402"/>
    </location>
</feature>
<comment type="caution">
    <text evidence="2">The sequence shown here is derived from an EMBL/GenBank/DDBJ whole genome shotgun (WGS) entry which is preliminary data.</text>
</comment>
<feature type="transmembrane region" description="Helical" evidence="1">
    <location>
        <begin position="34"/>
        <end position="51"/>
    </location>
</feature>
<feature type="transmembrane region" description="Helical" evidence="1">
    <location>
        <begin position="408"/>
        <end position="429"/>
    </location>
</feature>
<evidence type="ECO:0000313" key="2">
    <source>
        <dbReference type="EMBL" id="GIE01058.1"/>
    </source>
</evidence>
<evidence type="ECO:0000256" key="1">
    <source>
        <dbReference type="SAM" id="Phobius"/>
    </source>
</evidence>
<name>A0ABQ3YU25_9ACTN</name>
<feature type="transmembrane region" description="Helical" evidence="1">
    <location>
        <begin position="232"/>
        <end position="256"/>
    </location>
</feature>
<feature type="transmembrane region" description="Helical" evidence="1">
    <location>
        <begin position="12"/>
        <end position="28"/>
    </location>
</feature>
<sequence>MQLRRSASSRAIPAAFVVLMAGSAIYLVTVGGRIWPVVILCLAAAIVPSVARRFQVDIDHDGWSVRIGRFERRLPWDEIAAVVIENRQPGRHLVAKLFLVPVAGAGWDVPERMRASVDGRPAVDLFDLEELHYDKDQLIRELSDLTDDRLDVRIHSLAVPMLSPAARARLNAVPDPVVVDYALRPFPEGVDSVRTLRWLNRRRFALLAVWYLVGILPALVLTVVAARAHELLGVAVLASGLAAGIWGYAQLVAVFAPCRYLVEHRTAVDGAELVINVPTNREDLRSGNVTVLAPGTKRGYGKAWLLANPHPVLLLGDPRTGRLRDYDFLRALADGARSSPAEHDQAAAVQLDQLAEQARSAEPPGTGHAAAAGLWVALTATGRAVAWFVVVCSILAAGGSLVDDSPIVGPALVIIGAVMGLIWIFYTLYRLGSLAATVWRSVTRPAA</sequence>
<evidence type="ECO:0008006" key="4">
    <source>
        <dbReference type="Google" id="ProtNLM"/>
    </source>
</evidence>
<keyword evidence="1" id="KW-0812">Transmembrane</keyword>
<keyword evidence="3" id="KW-1185">Reference proteome</keyword>
<evidence type="ECO:0000313" key="3">
    <source>
        <dbReference type="Proteomes" id="UP000637628"/>
    </source>
</evidence>
<accession>A0ABQ3YU25</accession>
<organism evidence="2 3">
    <name type="scientific">Paractinoplanes durhamensis</name>
    <dbReference type="NCBI Taxonomy" id="113563"/>
    <lineage>
        <taxon>Bacteria</taxon>
        <taxon>Bacillati</taxon>
        <taxon>Actinomycetota</taxon>
        <taxon>Actinomycetes</taxon>
        <taxon>Micromonosporales</taxon>
        <taxon>Micromonosporaceae</taxon>
        <taxon>Paractinoplanes</taxon>
    </lineage>
</organism>
<keyword evidence="1" id="KW-1133">Transmembrane helix</keyword>